<evidence type="ECO:0000313" key="3">
    <source>
        <dbReference type="Proteomes" id="UP000007150"/>
    </source>
</evidence>
<gene>
    <name evidence="2" type="ORF">Sphch_0464</name>
</gene>
<evidence type="ECO:0000313" key="2">
    <source>
        <dbReference type="EMBL" id="AEG48161.1"/>
    </source>
</evidence>
<organism evidence="2 3">
    <name type="scientific">Sphingobium chlorophenolicum L-1</name>
    <dbReference type="NCBI Taxonomy" id="690566"/>
    <lineage>
        <taxon>Bacteria</taxon>
        <taxon>Pseudomonadati</taxon>
        <taxon>Pseudomonadota</taxon>
        <taxon>Alphaproteobacteria</taxon>
        <taxon>Sphingomonadales</taxon>
        <taxon>Sphingomonadaceae</taxon>
        <taxon>Sphingobium</taxon>
    </lineage>
</organism>
<reference evidence="2 3" key="1">
    <citation type="submission" date="2011-05" db="EMBL/GenBank/DDBJ databases">
        <title>Complete sequence of chromosome 1 of Sphingobium chlorophenolicum L-1.</title>
        <authorList>
            <consortium name="US DOE Joint Genome Institute"/>
            <person name="Lucas S."/>
            <person name="Han J."/>
            <person name="Lapidus A."/>
            <person name="Cheng J.-F."/>
            <person name="Goodwin L."/>
            <person name="Pitluck S."/>
            <person name="Peters L."/>
            <person name="Daligault H."/>
            <person name="Han C."/>
            <person name="Tapia R."/>
            <person name="Land M."/>
            <person name="Hauser L."/>
            <person name="Kyrpides N."/>
            <person name="Ivanova N."/>
            <person name="Pagani I."/>
            <person name="Turner P."/>
            <person name="Copley S."/>
            <person name="Woyke T."/>
        </authorList>
    </citation>
    <scope>NUCLEOTIDE SEQUENCE [LARGE SCALE GENOMIC DNA]</scope>
    <source>
        <strain evidence="2 3">L-1</strain>
    </source>
</reference>
<dbReference type="STRING" id="690566.Sphch_0464"/>
<evidence type="ECO:0000256" key="1">
    <source>
        <dbReference type="SAM" id="MobiDB-lite"/>
    </source>
</evidence>
<dbReference type="AlphaFoldDB" id="F6EWZ8"/>
<sequence>MQESREKAVNPIIDRRRMLSLLSSLPVVALGGKEGADAAPTPEPPSTPPVTAKPTLFSPQSLWNATPVDPLLGDVPISSAQTPWIEEGAYASRIFFAAQDDRPMTIMGRTGGEDIQVANEGVGRAVGIPRFPADTMPATGTDGHCAIADPATGLLHSFWQLKKVGGQWRATKYVASPLAGTGFGTASNPDNVRASGTSSVAGMMLASERGLAVLPHALALCLDLSSFSSGPVFPATMEDYKGVHGDYTGKPGQSFKMGTLFLLPPHFDAEALHWEEARVIARTLKRHGAYLVDATIGTASLSAEIGSGWSKSSVDGVWQNSWAQDVKRIFGALRAVTSVAGWLDANGAPFTPTPWGWQNILSMRGPWSAAGGGSVLGRYDGAVDMLLVPATSAPCGMFKRLVRRDPGQTASWRQWMTGQAFFSNPVLGAEYRLAAVGAGAIKGRLLFLNGEYRQVGATDILSPGEGQTFLWPADATLVEMQIDKPAGPQAGMRLELTTRDPRAAA</sequence>
<dbReference type="Proteomes" id="UP000007150">
    <property type="component" value="Chromosome 1"/>
</dbReference>
<name>F6EWZ8_SPHCR</name>
<proteinExistence type="predicted"/>
<protein>
    <submittedName>
        <fullName evidence="2">Uncharacterized protein</fullName>
    </submittedName>
</protein>
<feature type="region of interest" description="Disordered" evidence="1">
    <location>
        <begin position="33"/>
        <end position="57"/>
    </location>
</feature>
<dbReference type="EMBL" id="CP002798">
    <property type="protein sequence ID" value="AEG48161.1"/>
    <property type="molecule type" value="Genomic_DNA"/>
</dbReference>
<dbReference type="HOGENOM" id="CLU_581103_0_0_5"/>
<keyword evidence="3" id="KW-1185">Reference proteome</keyword>
<dbReference type="KEGG" id="sch:Sphch_0464"/>
<accession>F6EWZ8</accession>